<organism evidence="14 15">
    <name type="scientific">Parachaetomium inaequale</name>
    <dbReference type="NCBI Taxonomy" id="2588326"/>
    <lineage>
        <taxon>Eukaryota</taxon>
        <taxon>Fungi</taxon>
        <taxon>Dikarya</taxon>
        <taxon>Ascomycota</taxon>
        <taxon>Pezizomycotina</taxon>
        <taxon>Sordariomycetes</taxon>
        <taxon>Sordariomycetidae</taxon>
        <taxon>Sordariales</taxon>
        <taxon>Chaetomiaceae</taxon>
        <taxon>Parachaetomium</taxon>
    </lineage>
</organism>
<evidence type="ECO:0000256" key="3">
    <source>
        <dbReference type="ARBA" id="ARBA00022514"/>
    </source>
</evidence>
<dbReference type="InterPro" id="IPR001398">
    <property type="entry name" value="Macrophage_inhib_fac"/>
</dbReference>
<dbReference type="GO" id="GO:0005576">
    <property type="term" value="C:extracellular region"/>
    <property type="evidence" value="ECO:0007669"/>
    <property type="project" value="UniProtKB-SubCell"/>
</dbReference>
<dbReference type="AlphaFoldDB" id="A0AAN6PRH9"/>
<reference evidence="15" key="1">
    <citation type="journal article" date="2023" name="Mol. Phylogenet. Evol.">
        <title>Genome-scale phylogeny and comparative genomics of the fungal order Sordariales.</title>
        <authorList>
            <person name="Hensen N."/>
            <person name="Bonometti L."/>
            <person name="Westerberg I."/>
            <person name="Brannstrom I.O."/>
            <person name="Guillou S."/>
            <person name="Cros-Aarteil S."/>
            <person name="Calhoun S."/>
            <person name="Haridas S."/>
            <person name="Kuo A."/>
            <person name="Mondo S."/>
            <person name="Pangilinan J."/>
            <person name="Riley R."/>
            <person name="LaButti K."/>
            <person name="Andreopoulos B."/>
            <person name="Lipzen A."/>
            <person name="Chen C."/>
            <person name="Yan M."/>
            <person name="Daum C."/>
            <person name="Ng V."/>
            <person name="Clum A."/>
            <person name="Steindorff A."/>
            <person name="Ohm R.A."/>
            <person name="Martin F."/>
            <person name="Silar P."/>
            <person name="Natvig D.O."/>
            <person name="Lalanne C."/>
            <person name="Gautier V."/>
            <person name="Ament-Velasquez S.L."/>
            <person name="Kruys A."/>
            <person name="Hutchinson M.I."/>
            <person name="Powell A.J."/>
            <person name="Barry K."/>
            <person name="Miller A.N."/>
            <person name="Grigoriev I.V."/>
            <person name="Debuchy R."/>
            <person name="Gladieux P."/>
            <person name="Hiltunen Thoren M."/>
            <person name="Johannesson H."/>
        </authorList>
    </citation>
    <scope>NUCLEOTIDE SEQUENCE [LARGE SCALE GENOMIC DNA]</scope>
    <source>
        <strain evidence="15">CBS 284.82</strain>
    </source>
</reference>
<comment type="similarity">
    <text evidence="2">Belongs to the MIF family.</text>
</comment>
<dbReference type="SUPFAM" id="SSF55331">
    <property type="entry name" value="Tautomerase/MIF"/>
    <property type="match status" value="1"/>
</dbReference>
<evidence type="ECO:0000256" key="6">
    <source>
        <dbReference type="ARBA" id="ARBA00036735"/>
    </source>
</evidence>
<accession>A0AAN6PRH9</accession>
<comment type="subcellular location">
    <subcellularLocation>
        <location evidence="1">Secreted</location>
    </subcellularLocation>
</comment>
<evidence type="ECO:0000313" key="14">
    <source>
        <dbReference type="EMBL" id="KAK4043964.1"/>
    </source>
</evidence>
<evidence type="ECO:0000313" key="15">
    <source>
        <dbReference type="Proteomes" id="UP001303115"/>
    </source>
</evidence>
<gene>
    <name evidence="14" type="ORF">C8A01DRAFT_12490</name>
</gene>
<dbReference type="EC" id="5.3.3.12" evidence="8"/>
<evidence type="ECO:0000256" key="7">
    <source>
        <dbReference type="ARBA" id="ARBA00036823"/>
    </source>
</evidence>
<evidence type="ECO:0000256" key="10">
    <source>
        <dbReference type="ARBA" id="ARBA00041631"/>
    </source>
</evidence>
<dbReference type="GO" id="GO:0050178">
    <property type="term" value="F:phenylpyruvate tautomerase activity"/>
    <property type="evidence" value="ECO:0007669"/>
    <property type="project" value="UniProtKB-EC"/>
</dbReference>
<evidence type="ECO:0000256" key="13">
    <source>
        <dbReference type="SAM" id="MobiDB-lite"/>
    </source>
</evidence>
<comment type="catalytic activity">
    <reaction evidence="7">
        <text>L-dopachrome = 5,6-dihydroxyindole-2-carboxylate</text>
        <dbReference type="Rhea" id="RHEA:13041"/>
        <dbReference type="ChEBI" id="CHEBI:16875"/>
        <dbReference type="ChEBI" id="CHEBI:57509"/>
        <dbReference type="EC" id="5.3.3.12"/>
    </reaction>
</comment>
<evidence type="ECO:0000256" key="11">
    <source>
        <dbReference type="ARBA" id="ARBA00041912"/>
    </source>
</evidence>
<feature type="region of interest" description="Disordered" evidence="13">
    <location>
        <begin position="1"/>
        <end position="37"/>
    </location>
</feature>
<dbReference type="EMBL" id="MU854322">
    <property type="protein sequence ID" value="KAK4043964.1"/>
    <property type="molecule type" value="Genomic_DNA"/>
</dbReference>
<feature type="region of interest" description="Disordered" evidence="13">
    <location>
        <begin position="52"/>
        <end position="76"/>
    </location>
</feature>
<name>A0AAN6PRH9_9PEZI</name>
<keyword evidence="5" id="KW-0413">Isomerase</keyword>
<feature type="region of interest" description="Disordered" evidence="13">
    <location>
        <begin position="224"/>
        <end position="335"/>
    </location>
</feature>
<evidence type="ECO:0000256" key="8">
    <source>
        <dbReference type="ARBA" id="ARBA00038932"/>
    </source>
</evidence>
<comment type="catalytic activity">
    <reaction evidence="6">
        <text>3-phenylpyruvate = enol-phenylpyruvate</text>
        <dbReference type="Rhea" id="RHEA:17097"/>
        <dbReference type="ChEBI" id="CHEBI:16815"/>
        <dbReference type="ChEBI" id="CHEBI:18005"/>
        <dbReference type="EC" id="5.3.2.1"/>
    </reaction>
</comment>
<keyword evidence="3" id="KW-0202">Cytokine</keyword>
<evidence type="ECO:0000256" key="12">
    <source>
        <dbReference type="ARBA" id="ARBA00042730"/>
    </source>
</evidence>
<dbReference type="PANTHER" id="PTHR11954:SF6">
    <property type="entry name" value="MACROPHAGE MIGRATION INHIBITORY FACTOR"/>
    <property type="match status" value="1"/>
</dbReference>
<dbReference type="Gene3D" id="3.30.429.10">
    <property type="entry name" value="Macrophage Migration Inhibitory Factor"/>
    <property type="match status" value="1"/>
</dbReference>
<dbReference type="EC" id="5.3.2.1" evidence="9"/>
<proteinExistence type="inferred from homology"/>
<feature type="compositionally biased region" description="Basic residues" evidence="13">
    <location>
        <begin position="299"/>
        <end position="309"/>
    </location>
</feature>
<evidence type="ECO:0000256" key="1">
    <source>
        <dbReference type="ARBA" id="ARBA00004613"/>
    </source>
</evidence>
<feature type="compositionally biased region" description="Polar residues" evidence="13">
    <location>
        <begin position="18"/>
        <end position="37"/>
    </location>
</feature>
<evidence type="ECO:0000256" key="4">
    <source>
        <dbReference type="ARBA" id="ARBA00022525"/>
    </source>
</evidence>
<evidence type="ECO:0000256" key="5">
    <source>
        <dbReference type="ARBA" id="ARBA00023235"/>
    </source>
</evidence>
<protein>
    <recommendedName>
        <fullName evidence="12">L-dopachrome isomerase</fullName>
        <ecNumber evidence="9">5.3.2.1</ecNumber>
        <ecNumber evidence="8">5.3.3.12</ecNumber>
    </recommendedName>
    <alternativeName>
        <fullName evidence="10">L-dopachrome tautomerase</fullName>
    </alternativeName>
    <alternativeName>
        <fullName evidence="11">Phenylpyruvate tautomerase</fullName>
    </alternativeName>
</protein>
<dbReference type="GO" id="GO:0004167">
    <property type="term" value="F:dopachrome isomerase activity"/>
    <property type="evidence" value="ECO:0007669"/>
    <property type="project" value="UniProtKB-EC"/>
</dbReference>
<dbReference type="InterPro" id="IPR014347">
    <property type="entry name" value="Tautomerase/MIF_sf"/>
</dbReference>
<comment type="caution">
    <text evidence="14">The sequence shown here is derived from an EMBL/GenBank/DDBJ whole genome shotgun (WGS) entry which is preliminary data.</text>
</comment>
<dbReference type="Pfam" id="PF01187">
    <property type="entry name" value="MIF"/>
    <property type="match status" value="1"/>
</dbReference>
<keyword evidence="15" id="KW-1185">Reference proteome</keyword>
<evidence type="ECO:0000256" key="9">
    <source>
        <dbReference type="ARBA" id="ARBA00039086"/>
    </source>
</evidence>
<keyword evidence="4" id="KW-0964">Secreted</keyword>
<evidence type="ECO:0000256" key="2">
    <source>
        <dbReference type="ARBA" id="ARBA00005851"/>
    </source>
</evidence>
<dbReference type="Proteomes" id="UP001303115">
    <property type="component" value="Unassembled WGS sequence"/>
</dbReference>
<dbReference type="PANTHER" id="PTHR11954">
    <property type="entry name" value="D-DOPACHROME DECARBOXYLASE"/>
    <property type="match status" value="1"/>
</dbReference>
<sequence length="335" mass="36384">MSRAPHARASRPAPGPPTQRSRSGQKVQIADAQTTSPLAEGNHLMRHIDRAPLADTVRRTSSKSQSQPRADLTRQKSKRNFFEDAFAVNPTSSARERVHGDAMVLAEVKTNIRDEYTFITELSYHLSTRYQRPVSSIAVTLHHGACMFWGGSFDPAYVMAVSALPAQLQPTTNKRNAALIQRHMEETLGVAPARGLLRFVPVREEHLACNGRTMAGEIDELERGGSALDHQQQQQDGDGGGELTTVGEDSLAALRPPLSTNLPTPELTPPDSGDEGLPSMPGSYPQTAPEIEPESPHSPQRKAAQRKKSFVATIFGRSGGKSSGRSSLPTVEDEQ</sequence>